<keyword evidence="1" id="KW-0472">Membrane</keyword>
<accession>A0A0F9NCQ5</accession>
<evidence type="ECO:0000313" key="2">
    <source>
        <dbReference type="EMBL" id="KKM86530.1"/>
    </source>
</evidence>
<keyword evidence="1" id="KW-0812">Transmembrane</keyword>
<comment type="caution">
    <text evidence="2">The sequence shown here is derived from an EMBL/GenBank/DDBJ whole genome shotgun (WGS) entry which is preliminary data.</text>
</comment>
<evidence type="ECO:0000256" key="1">
    <source>
        <dbReference type="SAM" id="Phobius"/>
    </source>
</evidence>
<sequence length="166" mass="18482">MRWLLLILGLVLTVGWSSTVVVRGIQFDRGAEGYLKRAADANTVELAETQLRIAVDYIEQKNLTEGYTSIIYRTPDEDVGFWYTNLKISLEELHELDSTSTVLERSNMLMKLRETLLDDASDGVSITTPSGISLFPMNTGLAVWGMIGLVMLCVGGVWVLIEGDMY</sequence>
<protein>
    <submittedName>
        <fullName evidence="2">Uncharacterized protein</fullName>
    </submittedName>
</protein>
<dbReference type="AlphaFoldDB" id="A0A0F9NCQ5"/>
<feature type="transmembrane region" description="Helical" evidence="1">
    <location>
        <begin position="141"/>
        <end position="161"/>
    </location>
</feature>
<organism evidence="2">
    <name type="scientific">marine sediment metagenome</name>
    <dbReference type="NCBI Taxonomy" id="412755"/>
    <lineage>
        <taxon>unclassified sequences</taxon>
        <taxon>metagenomes</taxon>
        <taxon>ecological metagenomes</taxon>
    </lineage>
</organism>
<dbReference type="EMBL" id="LAZR01007242">
    <property type="protein sequence ID" value="KKM86530.1"/>
    <property type="molecule type" value="Genomic_DNA"/>
</dbReference>
<reference evidence="2" key="1">
    <citation type="journal article" date="2015" name="Nature">
        <title>Complex archaea that bridge the gap between prokaryotes and eukaryotes.</title>
        <authorList>
            <person name="Spang A."/>
            <person name="Saw J.H."/>
            <person name="Jorgensen S.L."/>
            <person name="Zaremba-Niedzwiedzka K."/>
            <person name="Martijn J."/>
            <person name="Lind A.E."/>
            <person name="van Eijk R."/>
            <person name="Schleper C."/>
            <person name="Guy L."/>
            <person name="Ettema T.J."/>
        </authorList>
    </citation>
    <scope>NUCLEOTIDE SEQUENCE</scope>
</reference>
<keyword evidence="1" id="KW-1133">Transmembrane helix</keyword>
<gene>
    <name evidence="2" type="ORF">LCGC14_1278070</name>
</gene>
<name>A0A0F9NCQ5_9ZZZZ</name>
<proteinExistence type="predicted"/>